<protein>
    <submittedName>
        <fullName evidence="1">Uncharacterized protein</fullName>
    </submittedName>
</protein>
<accession>A0AAD4ZD65</accession>
<dbReference type="EMBL" id="JAJFAZ020000002">
    <property type="protein sequence ID" value="KAI5342427.1"/>
    <property type="molecule type" value="Genomic_DNA"/>
</dbReference>
<comment type="caution">
    <text evidence="1">The sequence shown here is derived from an EMBL/GenBank/DDBJ whole genome shotgun (WGS) entry which is preliminary data.</text>
</comment>
<evidence type="ECO:0000313" key="2">
    <source>
        <dbReference type="Proteomes" id="UP001054821"/>
    </source>
</evidence>
<reference evidence="1 2" key="1">
    <citation type="journal article" date="2022" name="G3 (Bethesda)">
        <title>Whole-genome sequence and methylome profiling of the almond [Prunus dulcis (Mill.) D.A. Webb] cultivar 'Nonpareil'.</title>
        <authorList>
            <person name="D'Amico-Willman K.M."/>
            <person name="Ouma W.Z."/>
            <person name="Meulia T."/>
            <person name="Sideli G.M."/>
            <person name="Gradziel T.M."/>
            <person name="Fresnedo-Ramirez J."/>
        </authorList>
    </citation>
    <scope>NUCLEOTIDE SEQUENCE [LARGE SCALE GENOMIC DNA]</scope>
    <source>
        <strain evidence="1">Clone GOH B32 T37-40</strain>
    </source>
</reference>
<gene>
    <name evidence="1" type="ORF">L3X38_010302</name>
</gene>
<dbReference type="Proteomes" id="UP001054821">
    <property type="component" value="Chromosome 2"/>
</dbReference>
<dbReference type="AlphaFoldDB" id="A0AAD4ZD65"/>
<proteinExistence type="predicted"/>
<organism evidence="1 2">
    <name type="scientific">Prunus dulcis</name>
    <name type="common">Almond</name>
    <name type="synonym">Amygdalus dulcis</name>
    <dbReference type="NCBI Taxonomy" id="3755"/>
    <lineage>
        <taxon>Eukaryota</taxon>
        <taxon>Viridiplantae</taxon>
        <taxon>Streptophyta</taxon>
        <taxon>Embryophyta</taxon>
        <taxon>Tracheophyta</taxon>
        <taxon>Spermatophyta</taxon>
        <taxon>Magnoliopsida</taxon>
        <taxon>eudicotyledons</taxon>
        <taxon>Gunneridae</taxon>
        <taxon>Pentapetalae</taxon>
        <taxon>rosids</taxon>
        <taxon>fabids</taxon>
        <taxon>Rosales</taxon>
        <taxon>Rosaceae</taxon>
        <taxon>Amygdaloideae</taxon>
        <taxon>Amygdaleae</taxon>
        <taxon>Prunus</taxon>
    </lineage>
</organism>
<name>A0AAD4ZD65_PRUDU</name>
<keyword evidence="2" id="KW-1185">Reference proteome</keyword>
<evidence type="ECO:0000313" key="1">
    <source>
        <dbReference type="EMBL" id="KAI5342427.1"/>
    </source>
</evidence>
<sequence length="105" mass="11326">MAAPSLPSALDLEGYGQSRGLRAFIPGVHLAVQDCLAFFMEPEAFQGVILVAPICKISDKVKPGAILANKFNMSAKLAEKLIRSGDFNKRDSSGGIRQFTLFQVV</sequence>